<accession>A0A5B8I402</accession>
<dbReference type="EMBL" id="CP042260">
    <property type="protein sequence ID" value="QDY66876.1"/>
    <property type="molecule type" value="Genomic_DNA"/>
</dbReference>
<proteinExistence type="predicted"/>
<sequence length="64" mass="6887">MATINQTKITCPTEGNRPLGGTAALRTGLFQSIDNLDPDIVRQPKITSSAPSLWNKIFGSATDR</sequence>
<reference evidence="2" key="2">
    <citation type="journal article" date="2022" name="Pest Manag. Sci.">
        <title>Glutamicibacter halophytocola-mediated host fitness of potato tuber moth on Solanaceae crops.</title>
        <authorList>
            <person name="Wang W."/>
            <person name="Xiao G."/>
            <person name="Du G."/>
            <person name="Chang L."/>
            <person name="Yang Y."/>
            <person name="Ye J."/>
            <person name="Chen B."/>
        </authorList>
    </citation>
    <scope>NUCLEOTIDE SEQUENCE</scope>
    <source>
        <strain evidence="2">S2</strain>
    </source>
</reference>
<evidence type="ECO:0000313" key="4">
    <source>
        <dbReference type="Proteomes" id="UP001060018"/>
    </source>
</evidence>
<dbReference type="RefSeq" id="WP_146277111.1">
    <property type="nucleotide sequence ID" value="NZ_CP042260.1"/>
</dbReference>
<gene>
    <name evidence="1" type="ORF">FQA45_11380</name>
    <name evidence="2" type="ORF">NUH22_17265</name>
</gene>
<keyword evidence="3" id="KW-1185">Reference proteome</keyword>
<evidence type="ECO:0000313" key="2">
    <source>
        <dbReference type="EMBL" id="UUX59020.1"/>
    </source>
</evidence>
<dbReference type="Proteomes" id="UP000320717">
    <property type="component" value="Chromosome"/>
</dbReference>
<reference evidence="1 3" key="1">
    <citation type="submission" date="2019-07" db="EMBL/GenBank/DDBJ databases">
        <title>Complete Genome Sequence of drought tolerant Plant Growth-Promoting Rhizobacterium Glutamicibacter halophytocola DR408.</title>
        <authorList>
            <person name="Nishu S.D."/>
            <person name="Lee T.K."/>
        </authorList>
    </citation>
    <scope>NUCLEOTIDE SEQUENCE [LARGE SCALE GENOMIC DNA]</scope>
    <source>
        <strain evidence="1 3">DR408</strain>
    </source>
</reference>
<name>A0A5B8I402_9MICC</name>
<evidence type="ECO:0000313" key="1">
    <source>
        <dbReference type="EMBL" id="QDY66876.1"/>
    </source>
</evidence>
<protein>
    <submittedName>
        <fullName evidence="2">Uncharacterized protein</fullName>
    </submittedName>
</protein>
<organism evidence="2 4">
    <name type="scientific">Glutamicibacter halophytocola</name>
    <dbReference type="NCBI Taxonomy" id="1933880"/>
    <lineage>
        <taxon>Bacteria</taxon>
        <taxon>Bacillati</taxon>
        <taxon>Actinomycetota</taxon>
        <taxon>Actinomycetes</taxon>
        <taxon>Micrococcales</taxon>
        <taxon>Micrococcaceae</taxon>
        <taxon>Glutamicibacter</taxon>
    </lineage>
</organism>
<evidence type="ECO:0000313" key="3">
    <source>
        <dbReference type="Proteomes" id="UP000320717"/>
    </source>
</evidence>
<dbReference type="Proteomes" id="UP001060018">
    <property type="component" value="Chromosome"/>
</dbReference>
<dbReference type="EMBL" id="CP102487">
    <property type="protein sequence ID" value="UUX59020.1"/>
    <property type="molecule type" value="Genomic_DNA"/>
</dbReference>
<dbReference type="OrthoDB" id="4952645at2"/>
<dbReference type="AlphaFoldDB" id="A0A5B8I402"/>